<organism evidence="2 3">
    <name type="scientific">Bordetella genomosp. 1</name>
    <dbReference type="NCBI Taxonomy" id="1395607"/>
    <lineage>
        <taxon>Bacteria</taxon>
        <taxon>Pseudomonadati</taxon>
        <taxon>Pseudomonadota</taxon>
        <taxon>Betaproteobacteria</taxon>
        <taxon>Burkholderiales</taxon>
        <taxon>Alcaligenaceae</taxon>
        <taxon>Bordetella</taxon>
    </lineage>
</organism>
<dbReference type="RefSeq" id="WP_094828592.1">
    <property type="nucleotide sequence ID" value="NZ_NEVL01000006.1"/>
</dbReference>
<feature type="domain" description="Restriction endonuclease type I HsdR N-terminal" evidence="1">
    <location>
        <begin position="22"/>
        <end position="127"/>
    </location>
</feature>
<dbReference type="PIRSF" id="PIRSF035009">
    <property type="entry name" value="UCP035009_HSDR_N"/>
    <property type="match status" value="1"/>
</dbReference>
<dbReference type="InterPro" id="IPR007409">
    <property type="entry name" value="Restrct_endonuc_type1_HsdR_N"/>
</dbReference>
<keyword evidence="2" id="KW-0378">Hydrolase</keyword>
<dbReference type="Pfam" id="PF04313">
    <property type="entry name" value="HSDR_N"/>
    <property type="match status" value="1"/>
</dbReference>
<keyword evidence="2" id="KW-0540">Nuclease</keyword>
<accession>A0A261RUB3</accession>
<comment type="caution">
    <text evidence="2">The sequence shown here is derived from an EMBL/GenBank/DDBJ whole genome shotgun (WGS) entry which is preliminary data.</text>
</comment>
<keyword evidence="2" id="KW-0255">Endonuclease</keyword>
<gene>
    <name evidence="2" type="ORF">CEG14_22190</name>
</gene>
<protein>
    <submittedName>
        <fullName evidence="2">Restriction endonuclease</fullName>
    </submittedName>
</protein>
<dbReference type="OrthoDB" id="9148007at2"/>
<evidence type="ECO:0000313" key="2">
    <source>
        <dbReference type="EMBL" id="OZI28666.1"/>
    </source>
</evidence>
<evidence type="ECO:0000313" key="3">
    <source>
        <dbReference type="Proteomes" id="UP000217005"/>
    </source>
</evidence>
<dbReference type="Proteomes" id="UP000217005">
    <property type="component" value="Unassembled WGS sequence"/>
</dbReference>
<name>A0A261RUB3_9BORD</name>
<dbReference type="GO" id="GO:0004519">
    <property type="term" value="F:endonuclease activity"/>
    <property type="evidence" value="ECO:0007669"/>
    <property type="project" value="UniProtKB-KW"/>
</dbReference>
<proteinExistence type="predicted"/>
<dbReference type="AlphaFoldDB" id="A0A261RUB3"/>
<evidence type="ECO:0000259" key="1">
    <source>
        <dbReference type="Pfam" id="PF04313"/>
    </source>
</evidence>
<sequence>MELMEKLRSLSEKIRQQGPAIKTEEATKNAFVMPFIHNILGYDVFDPNEVTPEFISDVGTKKGEKVDYAILLNSEIQILIECKKFGDPLHINHASQLFRYFHVTTARVSILTNGQNYQFFTDLDAPNKMDQKPFLELDLLDIDDYVVPELKKLTKGAFDLDSVISAAGELKYLSQIKKVVANQFVAPEEDFVRLFASRVYDGAITQRVRDQFSALTKRALSQFLNDQINERLKSAMSNNAVASVVAETPEAEDIADTADDSITTTLEEIEGYHVVKAIVRAVVDVKRVVQRDTQSYMGILLDDNNRKPICRLHFNRAQKYVGIFDENKTETRHPISSIDEIYSFSDALRKTVGFYGGEAGAAS</sequence>
<dbReference type="InterPro" id="IPR017035">
    <property type="entry name" value="UCP035009_HsdR_All3000-type"/>
</dbReference>
<reference evidence="2 3" key="1">
    <citation type="submission" date="2017-05" db="EMBL/GenBank/DDBJ databases">
        <title>Complete and WGS of Bordetella genogroups.</title>
        <authorList>
            <person name="Spilker T."/>
            <person name="LiPuma J."/>
        </authorList>
    </citation>
    <scope>NUCLEOTIDE SEQUENCE [LARGE SCALE GENOMIC DNA]</scope>
    <source>
        <strain evidence="2 3">AU17610</strain>
    </source>
</reference>
<dbReference type="EMBL" id="NEVL01000006">
    <property type="protein sequence ID" value="OZI28666.1"/>
    <property type="molecule type" value="Genomic_DNA"/>
</dbReference>